<feature type="region of interest" description="Disordered" evidence="1">
    <location>
        <begin position="675"/>
        <end position="704"/>
    </location>
</feature>
<dbReference type="AlphaFoldDB" id="A0A8H5B4I5"/>
<feature type="compositionally biased region" description="Basic and acidic residues" evidence="1">
    <location>
        <begin position="504"/>
        <end position="520"/>
    </location>
</feature>
<feature type="compositionally biased region" description="Acidic residues" evidence="1">
    <location>
        <begin position="686"/>
        <end position="697"/>
    </location>
</feature>
<gene>
    <name evidence="2" type="ORF">D9619_006896</name>
</gene>
<protein>
    <submittedName>
        <fullName evidence="2">Uncharacterized protein</fullName>
    </submittedName>
</protein>
<feature type="region of interest" description="Disordered" evidence="1">
    <location>
        <begin position="494"/>
        <end position="520"/>
    </location>
</feature>
<reference evidence="2 3" key="1">
    <citation type="journal article" date="2020" name="ISME J.">
        <title>Uncovering the hidden diversity of litter-decomposition mechanisms in mushroom-forming fungi.</title>
        <authorList>
            <person name="Floudas D."/>
            <person name="Bentzer J."/>
            <person name="Ahren D."/>
            <person name="Johansson T."/>
            <person name="Persson P."/>
            <person name="Tunlid A."/>
        </authorList>
    </citation>
    <scope>NUCLEOTIDE SEQUENCE [LARGE SCALE GENOMIC DNA]</scope>
    <source>
        <strain evidence="2 3">CBS 101986</strain>
    </source>
</reference>
<dbReference type="PANTHER" id="PTHR48125:SF10">
    <property type="entry name" value="OS12G0136300 PROTEIN"/>
    <property type="match status" value="1"/>
</dbReference>
<evidence type="ECO:0000313" key="2">
    <source>
        <dbReference type="EMBL" id="KAF5316397.1"/>
    </source>
</evidence>
<proteinExistence type="predicted"/>
<comment type="caution">
    <text evidence="2">The sequence shown here is derived from an EMBL/GenBank/DDBJ whole genome shotgun (WGS) entry which is preliminary data.</text>
</comment>
<organism evidence="2 3">
    <name type="scientific">Psilocybe cf. subviscida</name>
    <dbReference type="NCBI Taxonomy" id="2480587"/>
    <lineage>
        <taxon>Eukaryota</taxon>
        <taxon>Fungi</taxon>
        <taxon>Dikarya</taxon>
        <taxon>Basidiomycota</taxon>
        <taxon>Agaricomycotina</taxon>
        <taxon>Agaricomycetes</taxon>
        <taxon>Agaricomycetidae</taxon>
        <taxon>Agaricales</taxon>
        <taxon>Agaricineae</taxon>
        <taxon>Strophariaceae</taxon>
        <taxon>Psilocybe</taxon>
    </lineage>
</organism>
<dbReference type="EMBL" id="JAACJJ010000042">
    <property type="protein sequence ID" value="KAF5316397.1"/>
    <property type="molecule type" value="Genomic_DNA"/>
</dbReference>
<feature type="compositionally biased region" description="Low complexity" evidence="1">
    <location>
        <begin position="1000"/>
        <end position="1016"/>
    </location>
</feature>
<feature type="region of interest" description="Disordered" evidence="1">
    <location>
        <begin position="981"/>
        <end position="1056"/>
    </location>
</feature>
<evidence type="ECO:0000256" key="1">
    <source>
        <dbReference type="SAM" id="MobiDB-lite"/>
    </source>
</evidence>
<dbReference type="PANTHER" id="PTHR48125">
    <property type="entry name" value="LP07818P1"/>
    <property type="match status" value="1"/>
</dbReference>
<keyword evidence="3" id="KW-1185">Reference proteome</keyword>
<feature type="compositionally biased region" description="Pro residues" evidence="1">
    <location>
        <begin position="1077"/>
        <end position="1086"/>
    </location>
</feature>
<name>A0A8H5B4I5_9AGAR</name>
<feature type="compositionally biased region" description="Acidic residues" evidence="1">
    <location>
        <begin position="79"/>
        <end position="93"/>
    </location>
</feature>
<feature type="compositionally biased region" description="Polar residues" evidence="1">
    <location>
        <begin position="988"/>
        <end position="999"/>
    </location>
</feature>
<evidence type="ECO:0000313" key="3">
    <source>
        <dbReference type="Proteomes" id="UP000567179"/>
    </source>
</evidence>
<sequence>MELEVPTPITYSSTHAQLNLLSVNDVTDGPQSPKGLATSVSMPAFILYPGSISTSITISVTNPHGDTVDYKPGAGGVVGDEDREDGDDDDDDDGYARRVPALGYFSSCSSIDSLATLASHEDLAAFATASAPAVVLVVAPPVAAPAVDGDGLDAVGAPQQAQQVQHFLRFQQTQQARYAELFDEAYGADDNCFDFFGYGRNFRESVEIEDAGVAVVEEDCTTAAGGWAAPEGEEEEAPRVPFLVRCLVPVLGVPVSHERDAKDAKAKDSVAEADKENHNPVNVGVDAEEQATVAVVKDVVEDATDMELSTLDTLDVVDFTPASILTSISTHDLNVALRFTLDDALDFGFDFSGVLDEVVRRAGGIPSSIDATKATTNIFEDVAVTHITTPIPTLALSKFADESPYSLPSVYSTASAPYSPYPFATPQPDQQAEVQVIAEATSICRALSASVPTATPITGAFDAYDPTCFDGLGFESMDLRLRADGSVQVVFDADAEDETEDVDVEHGKEEDKKEERGDDSFSHIEVVEQGKKVDIGNDALVVYETTTTMTDTAEAFEKWRQACLSLAAFANIPAKAAIVSSMKWPDLHEGEQRGKDDVSMAGFAGTIEVFGVTVSEVTEVVAAPEVLEASEDKGTDPSGSESVLDDAAGAVTAFTSQPKIEPVSLPCALRESGVPEPAASLTTINEPEEEGTLEGDEAHEVSPPPEDIVSYIYSIPGPECMPSFAAVIAEHLSPAPAPVITPASSFAIPVASSLDDCPLLSESAPAPMQSSSFASLQTLTESQSVDMLAEQSMSIDDVDNMPSLMAEESPFNALADVSFGSSSSMSSFCEDDMVFPDDVDVLEVAEMETESEFLHAEREFLIEVGSPTADLSNVPLDNIQEEPEDNMDPECAELLRSLAELERDYESDDEADYDVGNSSASASFSIIIAPSPLLTVYEELSGGPKHLFNSIPRYAMRSLDSLSHPWLSSISSLSSLGGRSSIAHAQKESSQMSRGSEVTSSDSPSMSSGAAPAAASQDDRWSLVASPRPGSLSSLETPRRPSAGPPVVATPSLVSSPAIQKKHRSGFFMSRMTFCPSPSPKRPNVPSPTSSTLRPCAHASVPSLTPAPVERTEATGTQARPGGRIRSIFRKLRTLF</sequence>
<feature type="compositionally biased region" description="Acidic residues" evidence="1">
    <location>
        <begin position="494"/>
        <end position="503"/>
    </location>
</feature>
<feature type="region of interest" description="Disordered" evidence="1">
    <location>
        <begin position="63"/>
        <end position="94"/>
    </location>
</feature>
<dbReference type="Proteomes" id="UP000567179">
    <property type="component" value="Unassembled WGS sequence"/>
</dbReference>
<accession>A0A8H5B4I5</accession>
<feature type="region of interest" description="Disordered" evidence="1">
    <location>
        <begin position="1076"/>
        <end position="1103"/>
    </location>
</feature>